<dbReference type="InterPro" id="IPR000182">
    <property type="entry name" value="GNAT_dom"/>
</dbReference>
<dbReference type="PROSITE" id="PS51186">
    <property type="entry name" value="GNAT"/>
    <property type="match status" value="1"/>
</dbReference>
<proteinExistence type="predicted"/>
<evidence type="ECO:0000313" key="4">
    <source>
        <dbReference type="EMBL" id="RKN84980.1"/>
    </source>
</evidence>
<protein>
    <submittedName>
        <fullName evidence="4">GNAT family N-acetyltransferase</fullName>
    </submittedName>
</protein>
<accession>A0A3B0CJ03</accession>
<dbReference type="PANTHER" id="PTHR43877">
    <property type="entry name" value="AMINOALKYLPHOSPHONATE N-ACETYLTRANSFERASE-RELATED-RELATED"/>
    <property type="match status" value="1"/>
</dbReference>
<keyword evidence="2" id="KW-0012">Acyltransferase</keyword>
<organism evidence="4 5">
    <name type="scientific">Paenibacillus ginsengarvi</name>
    <dbReference type="NCBI Taxonomy" id="400777"/>
    <lineage>
        <taxon>Bacteria</taxon>
        <taxon>Bacillati</taxon>
        <taxon>Bacillota</taxon>
        <taxon>Bacilli</taxon>
        <taxon>Bacillales</taxon>
        <taxon>Paenibacillaceae</taxon>
        <taxon>Paenibacillus</taxon>
    </lineage>
</organism>
<dbReference type="InterPro" id="IPR016181">
    <property type="entry name" value="Acyl_CoA_acyltransferase"/>
</dbReference>
<evidence type="ECO:0000313" key="5">
    <source>
        <dbReference type="Proteomes" id="UP000282311"/>
    </source>
</evidence>
<dbReference type="RefSeq" id="WP_120747186.1">
    <property type="nucleotide sequence ID" value="NZ_RBAH01000006.1"/>
</dbReference>
<dbReference type="SUPFAM" id="SSF55729">
    <property type="entry name" value="Acyl-CoA N-acyltransferases (Nat)"/>
    <property type="match status" value="1"/>
</dbReference>
<dbReference type="Gene3D" id="3.40.630.30">
    <property type="match status" value="1"/>
</dbReference>
<dbReference type="OrthoDB" id="9796381at2"/>
<sequence>MELRLYRSGDRERVLELHERALREEGAYKGDGPWDDDLRDIAAAYTDDGGEFWVGEAEGEIVAMGAFRPTSNDTAEIRRMRVAPELQGRGCGRLMLNKLEERAKERGFAMLHLDTTAAQTAAQALYESAGYSMHERRMIDGDDCYMYAKWLVPPEAAKPMTPEEEAKFYADWDLSQELTEYAKSLLREGATPERTMEQVLASKLYASWTKKTRSFIVEYEKMEFYEDLRGNVESETYIARIEEQAAQFFEAAPDGDDASAVAASNPEGQETDETLERVFAQMDIRVTLTQLACEMARFSRAVGLSKPIRYSQFLALFSGAAIVDMEQDDLDRLVANKELAIELAEAFAETYSENANE</sequence>
<keyword evidence="1 4" id="KW-0808">Transferase</keyword>
<evidence type="ECO:0000256" key="1">
    <source>
        <dbReference type="ARBA" id="ARBA00022679"/>
    </source>
</evidence>
<evidence type="ECO:0000256" key="2">
    <source>
        <dbReference type="ARBA" id="ARBA00023315"/>
    </source>
</evidence>
<dbReference type="PANTHER" id="PTHR43877:SF5">
    <property type="entry name" value="BLL8307 PROTEIN"/>
    <property type="match status" value="1"/>
</dbReference>
<dbReference type="CDD" id="cd04301">
    <property type="entry name" value="NAT_SF"/>
    <property type="match status" value="1"/>
</dbReference>
<name>A0A3B0CJ03_9BACL</name>
<keyword evidence="5" id="KW-1185">Reference proteome</keyword>
<dbReference type="AlphaFoldDB" id="A0A3B0CJ03"/>
<dbReference type="GO" id="GO:0016747">
    <property type="term" value="F:acyltransferase activity, transferring groups other than amino-acyl groups"/>
    <property type="evidence" value="ECO:0007669"/>
    <property type="project" value="InterPro"/>
</dbReference>
<dbReference type="EMBL" id="RBAH01000006">
    <property type="protein sequence ID" value="RKN84980.1"/>
    <property type="molecule type" value="Genomic_DNA"/>
</dbReference>
<feature type="domain" description="N-acetyltransferase" evidence="3">
    <location>
        <begin position="1"/>
        <end position="151"/>
    </location>
</feature>
<dbReference type="Proteomes" id="UP000282311">
    <property type="component" value="Unassembled WGS sequence"/>
</dbReference>
<dbReference type="Pfam" id="PF00583">
    <property type="entry name" value="Acetyltransf_1"/>
    <property type="match status" value="1"/>
</dbReference>
<gene>
    <name evidence="4" type="ORF">D7M11_10670</name>
</gene>
<dbReference type="InterPro" id="IPR050832">
    <property type="entry name" value="Bact_Acetyltransf"/>
</dbReference>
<reference evidence="4 5" key="1">
    <citation type="journal article" date="2007" name="Int. J. Syst. Evol. Microbiol.">
        <title>Paenibacillus ginsengarvi sp. nov., isolated from soil from ginseng cultivation.</title>
        <authorList>
            <person name="Yoon M.H."/>
            <person name="Ten L.N."/>
            <person name="Im W.T."/>
        </authorList>
    </citation>
    <scope>NUCLEOTIDE SEQUENCE [LARGE SCALE GENOMIC DNA]</scope>
    <source>
        <strain evidence="4 5">KCTC 13059</strain>
    </source>
</reference>
<comment type="caution">
    <text evidence="4">The sequence shown here is derived from an EMBL/GenBank/DDBJ whole genome shotgun (WGS) entry which is preliminary data.</text>
</comment>
<evidence type="ECO:0000259" key="3">
    <source>
        <dbReference type="PROSITE" id="PS51186"/>
    </source>
</evidence>